<dbReference type="STRING" id="1592317.DPF_1642"/>
<keyword evidence="6" id="KW-1185">Reference proteome</keyword>
<dbReference type="GO" id="GO:0016151">
    <property type="term" value="F:nickel cation binding"/>
    <property type="evidence" value="ECO:0007669"/>
    <property type="project" value="UniProtKB-UniRule"/>
</dbReference>
<accession>A0A194AHX0</accession>
<name>A0A194AHX0_9BACT</name>
<protein>
    <recommendedName>
        <fullName evidence="4">Hydrogenase maturation factor HypA</fullName>
    </recommendedName>
</protein>
<feature type="binding site" evidence="4">
    <location>
        <position position="2"/>
    </location>
    <ligand>
        <name>Ni(2+)</name>
        <dbReference type="ChEBI" id="CHEBI:49786"/>
    </ligand>
</feature>
<keyword evidence="2 4" id="KW-0479">Metal-binding</keyword>
<reference evidence="6" key="1">
    <citation type="submission" date="2016-06" db="EMBL/GenBank/DDBJ databases">
        <title>Draft genome sequence of Desulfoplanes formicivorans strain Pf12B.</title>
        <authorList>
            <person name="Watanabe M."/>
            <person name="Kojima H."/>
            <person name="Fukui M."/>
        </authorList>
    </citation>
    <scope>NUCLEOTIDE SEQUENCE [LARGE SCALE GENOMIC DNA]</scope>
    <source>
        <strain evidence="6">Pf12B</strain>
    </source>
</reference>
<evidence type="ECO:0000313" key="5">
    <source>
        <dbReference type="EMBL" id="GAU08923.1"/>
    </source>
</evidence>
<dbReference type="HAMAP" id="MF_00213">
    <property type="entry name" value="HypA_HybF"/>
    <property type="match status" value="1"/>
</dbReference>
<dbReference type="Gene3D" id="3.30.2320.80">
    <property type="match status" value="1"/>
</dbReference>
<dbReference type="GO" id="GO:0008270">
    <property type="term" value="F:zinc ion binding"/>
    <property type="evidence" value="ECO:0007669"/>
    <property type="project" value="UniProtKB-UniRule"/>
</dbReference>
<feature type="binding site" evidence="4">
    <location>
        <position position="95"/>
    </location>
    <ligand>
        <name>Zn(2+)</name>
        <dbReference type="ChEBI" id="CHEBI:29105"/>
    </ligand>
</feature>
<keyword evidence="3 4" id="KW-0862">Zinc</keyword>
<comment type="function">
    <text evidence="4">Involved in the maturation of [NiFe] hydrogenases. Required for nickel insertion into the metal center of the hydrogenase.</text>
</comment>
<dbReference type="PIRSF" id="PIRSF004761">
    <property type="entry name" value="Hydrgn_mat_HypA"/>
    <property type="match status" value="1"/>
</dbReference>
<dbReference type="RefSeq" id="WP_069858950.1">
    <property type="nucleotide sequence ID" value="NZ_BDFE01000016.1"/>
</dbReference>
<dbReference type="PANTHER" id="PTHR34535">
    <property type="entry name" value="HYDROGENASE MATURATION FACTOR HYPA"/>
    <property type="match status" value="1"/>
</dbReference>
<evidence type="ECO:0000256" key="2">
    <source>
        <dbReference type="ARBA" id="ARBA00022723"/>
    </source>
</evidence>
<dbReference type="Pfam" id="PF01155">
    <property type="entry name" value="HypA"/>
    <property type="match status" value="1"/>
</dbReference>
<dbReference type="GO" id="GO:0051604">
    <property type="term" value="P:protein maturation"/>
    <property type="evidence" value="ECO:0007669"/>
    <property type="project" value="InterPro"/>
</dbReference>
<proteinExistence type="inferred from homology"/>
<evidence type="ECO:0000256" key="1">
    <source>
        <dbReference type="ARBA" id="ARBA00022596"/>
    </source>
</evidence>
<dbReference type="Proteomes" id="UP000095200">
    <property type="component" value="Unassembled WGS sequence"/>
</dbReference>
<organism evidence="5 6">
    <name type="scientific">Desulfoplanes formicivorans</name>
    <dbReference type="NCBI Taxonomy" id="1592317"/>
    <lineage>
        <taxon>Bacteria</taxon>
        <taxon>Pseudomonadati</taxon>
        <taxon>Thermodesulfobacteriota</taxon>
        <taxon>Desulfovibrionia</taxon>
        <taxon>Desulfovibrionales</taxon>
        <taxon>Desulfoplanaceae</taxon>
        <taxon>Desulfoplanes</taxon>
    </lineage>
</organism>
<dbReference type="AlphaFoldDB" id="A0A194AHX0"/>
<dbReference type="InterPro" id="IPR000688">
    <property type="entry name" value="HypA/HybF"/>
</dbReference>
<dbReference type="OrthoDB" id="9800361at2"/>
<comment type="caution">
    <text evidence="5">The sequence shown here is derived from an EMBL/GenBank/DDBJ whole genome shotgun (WGS) entry which is preliminary data.</text>
</comment>
<gene>
    <name evidence="4" type="primary">hypA</name>
    <name evidence="5" type="ORF">DPF_1642</name>
</gene>
<comment type="similarity">
    <text evidence="4">Belongs to the HypA/HybF family.</text>
</comment>
<feature type="binding site" evidence="4">
    <location>
        <position position="92"/>
    </location>
    <ligand>
        <name>Zn(2+)</name>
        <dbReference type="ChEBI" id="CHEBI:29105"/>
    </ligand>
</feature>
<dbReference type="PANTHER" id="PTHR34535:SF3">
    <property type="entry name" value="HYDROGENASE MATURATION FACTOR HYPA"/>
    <property type="match status" value="1"/>
</dbReference>
<dbReference type="EMBL" id="BDFE01000016">
    <property type="protein sequence ID" value="GAU08923.1"/>
    <property type="molecule type" value="Genomic_DNA"/>
</dbReference>
<evidence type="ECO:0000256" key="4">
    <source>
        <dbReference type="HAMAP-Rule" id="MF_00213"/>
    </source>
</evidence>
<feature type="binding site" evidence="4">
    <location>
        <position position="76"/>
    </location>
    <ligand>
        <name>Zn(2+)</name>
        <dbReference type="ChEBI" id="CHEBI:29105"/>
    </ligand>
</feature>
<evidence type="ECO:0000256" key="3">
    <source>
        <dbReference type="ARBA" id="ARBA00022833"/>
    </source>
</evidence>
<feature type="binding site" evidence="4">
    <location>
        <position position="73"/>
    </location>
    <ligand>
        <name>Zn(2+)</name>
        <dbReference type="ChEBI" id="CHEBI:29105"/>
    </ligand>
</feature>
<evidence type="ECO:0000313" key="6">
    <source>
        <dbReference type="Proteomes" id="UP000095200"/>
    </source>
</evidence>
<sequence length="117" mass="13053">MHELSIAEGLLDIIKEEMAKNNVTKLLSIKIVHGQMASVVPEALDMAFKALTVDTPMEGVRLEMEEIPTRVRCCQCKLEFSPVEDDIYLMTCPQCGAELGHEILSGKELYIESIEAE</sequence>
<keyword evidence="1 4" id="KW-0533">Nickel</keyword>